<dbReference type="SUPFAM" id="SSF53448">
    <property type="entry name" value="Nucleotide-diphospho-sugar transferases"/>
    <property type="match status" value="1"/>
</dbReference>
<evidence type="ECO:0000313" key="5">
    <source>
        <dbReference type="Proteomes" id="UP000274920"/>
    </source>
</evidence>
<accession>A0A3R8L452</accession>
<dbReference type="GO" id="GO:0046872">
    <property type="term" value="F:metal ion binding"/>
    <property type="evidence" value="ECO:0007669"/>
    <property type="project" value="UniProtKB-KW"/>
</dbReference>
<evidence type="ECO:0000256" key="3">
    <source>
        <dbReference type="ARBA" id="ARBA00022723"/>
    </source>
</evidence>
<dbReference type="RefSeq" id="WP_125129742.1">
    <property type="nucleotide sequence ID" value="NZ_RHJS01000002.1"/>
</dbReference>
<dbReference type="EMBL" id="RHJS01000002">
    <property type="protein sequence ID" value="RRK34651.1"/>
    <property type="molecule type" value="Genomic_DNA"/>
</dbReference>
<evidence type="ECO:0000313" key="4">
    <source>
        <dbReference type="EMBL" id="RRK34651.1"/>
    </source>
</evidence>
<keyword evidence="3" id="KW-0479">Metal-binding</keyword>
<dbReference type="PANTHER" id="PTHR13778">
    <property type="entry name" value="GLYCOSYLTRANSFERASE 8 DOMAIN-CONTAINING PROTEIN"/>
    <property type="match status" value="1"/>
</dbReference>
<dbReference type="Gene3D" id="3.90.550.10">
    <property type="entry name" value="Spore Coat Polysaccharide Biosynthesis Protein SpsA, Chain A"/>
    <property type="match status" value="1"/>
</dbReference>
<dbReference type="AlphaFoldDB" id="A0A3R8L452"/>
<dbReference type="Proteomes" id="UP000274920">
    <property type="component" value="Unassembled WGS sequence"/>
</dbReference>
<keyword evidence="2 4" id="KW-0808">Transferase</keyword>
<keyword evidence="5" id="KW-1185">Reference proteome</keyword>
<comment type="caution">
    <text evidence="4">The sequence shown here is derived from an EMBL/GenBank/DDBJ whole genome shotgun (WGS) entry which is preliminary data.</text>
</comment>
<sequence length="303" mass="35699">MMLKVVPAFSEKNIPIMFAASDAYIPHLAITIKSILITRDDIHNYDIIVFHHLIKKERQEKIIDLADGPNISIRFFEMGEKLENYDFSVREGYGAESFYRAIVSDVLQMYEKVIYLDCDLVVLENIAKLFEIKNPEGKCIAAVRDINGISATYINYESRKEYMYKYLKLNHIRDYIQSGVMVFFIQNIRNKYSVEQIIKESCKREVMFGDQDVLNKLYVGDILLLDMKWNVIVNVDRVKFENQYLLAPNEIVMQYMMSRKEPYIIHYAGTKPWKIPDGDFAELYWNIARKSFFYGEIMKELIC</sequence>
<dbReference type="GO" id="GO:0016757">
    <property type="term" value="F:glycosyltransferase activity"/>
    <property type="evidence" value="ECO:0007669"/>
    <property type="project" value="UniProtKB-KW"/>
</dbReference>
<evidence type="ECO:0000256" key="1">
    <source>
        <dbReference type="ARBA" id="ARBA00022676"/>
    </source>
</evidence>
<evidence type="ECO:0000256" key="2">
    <source>
        <dbReference type="ARBA" id="ARBA00022679"/>
    </source>
</evidence>
<name>A0A3R8L452_9FIRM</name>
<keyword evidence="1" id="KW-0328">Glycosyltransferase</keyword>
<protein>
    <submittedName>
        <fullName evidence="4">Glycosyltransferase family 8 protein</fullName>
    </submittedName>
</protein>
<reference evidence="4" key="1">
    <citation type="submission" date="2018-10" db="EMBL/GenBank/DDBJ databases">
        <title>Schaedlerella arabinophila gen. nov. sp. nov., isolated from the mouse intestinal tract and comparative analysis with the genome of the closely related altered Schaedler flora strain ASF502.</title>
        <authorList>
            <person name="Miyake S."/>
            <person name="Soh M."/>
            <person name="Seedorf H."/>
        </authorList>
    </citation>
    <scope>NUCLEOTIDE SEQUENCE [LARGE SCALE GENOMIC DNA]</scope>
    <source>
        <strain evidence="4">DSM 106076</strain>
    </source>
</reference>
<organism evidence="4 5">
    <name type="scientific">Schaedlerella arabinosiphila</name>
    <dbReference type="NCBI Taxonomy" id="2044587"/>
    <lineage>
        <taxon>Bacteria</taxon>
        <taxon>Bacillati</taxon>
        <taxon>Bacillota</taxon>
        <taxon>Clostridia</taxon>
        <taxon>Lachnospirales</taxon>
        <taxon>Lachnospiraceae</taxon>
        <taxon>Schaedlerella</taxon>
    </lineage>
</organism>
<gene>
    <name evidence="4" type="ORF">EBB54_27415</name>
</gene>
<dbReference type="InterPro" id="IPR029044">
    <property type="entry name" value="Nucleotide-diphossugar_trans"/>
</dbReference>
<proteinExistence type="predicted"/>
<dbReference type="CDD" id="cd04194">
    <property type="entry name" value="GT8_A4GalT_like"/>
    <property type="match status" value="1"/>
</dbReference>
<dbReference type="InterPro" id="IPR050748">
    <property type="entry name" value="Glycosyltrans_8_dom-fam"/>
</dbReference>
<dbReference type="PANTHER" id="PTHR13778:SF47">
    <property type="entry name" value="LIPOPOLYSACCHARIDE 1,3-GALACTOSYLTRANSFERASE"/>
    <property type="match status" value="1"/>
</dbReference>
<dbReference type="Pfam" id="PF01501">
    <property type="entry name" value="Glyco_transf_8"/>
    <property type="match status" value="1"/>
</dbReference>
<dbReference type="InterPro" id="IPR002495">
    <property type="entry name" value="Glyco_trans_8"/>
</dbReference>